<feature type="transmembrane region" description="Helical" evidence="1">
    <location>
        <begin position="94"/>
        <end position="116"/>
    </location>
</feature>
<evidence type="ECO:0000313" key="3">
    <source>
        <dbReference type="Proteomes" id="UP000536685"/>
    </source>
</evidence>
<feature type="transmembrane region" description="Helical" evidence="1">
    <location>
        <begin position="51"/>
        <end position="68"/>
    </location>
</feature>
<dbReference type="Proteomes" id="UP000536685">
    <property type="component" value="Unassembled WGS sequence"/>
</dbReference>
<keyword evidence="1" id="KW-1133">Transmembrane helix</keyword>
<sequence length="427" mass="43538">MTGTASARPRVSPVVLILAATAISGGSGYLVLGLAAAFAEQPGAAFNYTNFSYFWSALYLVIGASGGVQQEITRATSPGSSAEDAARAGKPARLLAFALAVAAGLFVVLAATGPFWATRLFGDAGFGLIVPLALGAAAYILVASLCGALYGIVAWKALAVMIAIDGVIRLVAVGAVLLLGGGLDLLAWAVVLPFPAAIAIVAPWVAKRLRRDIVVDVGAGRLGWNVARTVVGSAATASIISGFPVLLGFSSPGTSAATLAPLLLALTLTRAPIVIPLLALQSYLIVHFRANASSTLRRFALLEAGVGLVALAATLLAYFFGPQVIALIWTSYDIERGMLAIIVASSALVAGLCVSGPALIAASRHLPYLAGWVVAAVGTVVALFLPFDLETRVASALLVGPVLGLAVHTVALVRASKPRETDPDRLG</sequence>
<dbReference type="RefSeq" id="WP_184238155.1">
    <property type="nucleotide sequence ID" value="NZ_JACHMJ010000001.1"/>
</dbReference>
<feature type="transmembrane region" description="Helical" evidence="1">
    <location>
        <begin position="259"/>
        <end position="280"/>
    </location>
</feature>
<feature type="transmembrane region" description="Helical" evidence="1">
    <location>
        <begin position="157"/>
        <end position="179"/>
    </location>
</feature>
<keyword evidence="3" id="KW-1185">Reference proteome</keyword>
<accession>A0A841ALX8</accession>
<evidence type="ECO:0000256" key="1">
    <source>
        <dbReference type="SAM" id="Phobius"/>
    </source>
</evidence>
<evidence type="ECO:0000313" key="2">
    <source>
        <dbReference type="EMBL" id="MBB5844217.1"/>
    </source>
</evidence>
<feature type="transmembrane region" description="Helical" evidence="1">
    <location>
        <begin position="185"/>
        <end position="206"/>
    </location>
</feature>
<feature type="transmembrane region" description="Helical" evidence="1">
    <location>
        <begin position="300"/>
        <end position="320"/>
    </location>
</feature>
<dbReference type="EMBL" id="JACHMJ010000001">
    <property type="protein sequence ID" value="MBB5844217.1"/>
    <property type="molecule type" value="Genomic_DNA"/>
</dbReference>
<feature type="transmembrane region" description="Helical" evidence="1">
    <location>
        <begin position="12"/>
        <end position="39"/>
    </location>
</feature>
<feature type="transmembrane region" description="Helical" evidence="1">
    <location>
        <begin position="226"/>
        <end position="247"/>
    </location>
</feature>
<keyword evidence="1" id="KW-0812">Transmembrane</keyword>
<gene>
    <name evidence="2" type="ORF">HD599_002540</name>
</gene>
<feature type="transmembrane region" description="Helical" evidence="1">
    <location>
        <begin position="369"/>
        <end position="387"/>
    </location>
</feature>
<feature type="transmembrane region" description="Helical" evidence="1">
    <location>
        <begin position="340"/>
        <end position="362"/>
    </location>
</feature>
<reference evidence="2 3" key="1">
    <citation type="submission" date="2020-08" db="EMBL/GenBank/DDBJ databases">
        <title>Sequencing the genomes of 1000 actinobacteria strains.</title>
        <authorList>
            <person name="Klenk H.-P."/>
        </authorList>
    </citation>
    <scope>NUCLEOTIDE SEQUENCE [LARGE SCALE GENOMIC DNA]</scope>
    <source>
        <strain evidence="2 3">DSM 105784</strain>
    </source>
</reference>
<evidence type="ECO:0008006" key="4">
    <source>
        <dbReference type="Google" id="ProtNLM"/>
    </source>
</evidence>
<proteinExistence type="predicted"/>
<feature type="transmembrane region" description="Helical" evidence="1">
    <location>
        <begin position="393"/>
        <end position="413"/>
    </location>
</feature>
<comment type="caution">
    <text evidence="2">The sequence shown here is derived from an EMBL/GenBank/DDBJ whole genome shotgun (WGS) entry which is preliminary data.</text>
</comment>
<protein>
    <recommendedName>
        <fullName evidence="4">O-antigen/teichoic acid export membrane protein</fullName>
    </recommendedName>
</protein>
<keyword evidence="1" id="KW-0472">Membrane</keyword>
<name>A0A841ALX8_9MICO</name>
<organism evidence="2 3">
    <name type="scientific">Conyzicola lurida</name>
    <dbReference type="NCBI Taxonomy" id="1172621"/>
    <lineage>
        <taxon>Bacteria</taxon>
        <taxon>Bacillati</taxon>
        <taxon>Actinomycetota</taxon>
        <taxon>Actinomycetes</taxon>
        <taxon>Micrococcales</taxon>
        <taxon>Microbacteriaceae</taxon>
        <taxon>Conyzicola</taxon>
    </lineage>
</organism>
<dbReference type="AlphaFoldDB" id="A0A841ALX8"/>
<feature type="transmembrane region" description="Helical" evidence="1">
    <location>
        <begin position="128"/>
        <end position="150"/>
    </location>
</feature>